<keyword evidence="1" id="KW-0238">DNA-binding</keyword>
<sequence length="145" mass="16729">MRDTAVIQAASRDGEGIVQRTNVGHREAGGAERRGVKKIRRFTACRFESGPRDQRKKLAAMKLADFRTSQLVEWRDARLKRVAASSANRDIDLIRNVFTDARREWHWLDHNPPEGFKISGDGPPREVRYRSTPTYWRLIPALMTK</sequence>
<protein>
    <submittedName>
        <fullName evidence="2">Uncharacterized protein</fullName>
    </submittedName>
</protein>
<name>A0A2P5K820_9BURK</name>
<dbReference type="SUPFAM" id="SSF56349">
    <property type="entry name" value="DNA breaking-rejoining enzymes"/>
    <property type="match status" value="1"/>
</dbReference>
<evidence type="ECO:0000313" key="2">
    <source>
        <dbReference type="EMBL" id="PPB82862.1"/>
    </source>
</evidence>
<dbReference type="InterPro" id="IPR010998">
    <property type="entry name" value="Integrase_recombinase_N"/>
</dbReference>
<dbReference type="Gene3D" id="1.10.150.130">
    <property type="match status" value="1"/>
</dbReference>
<dbReference type="GO" id="GO:0003677">
    <property type="term" value="F:DNA binding"/>
    <property type="evidence" value="ECO:0007669"/>
    <property type="project" value="UniProtKB-KW"/>
</dbReference>
<gene>
    <name evidence="2" type="ORF">B0O95_11239</name>
</gene>
<keyword evidence="3" id="KW-1185">Reference proteome</keyword>
<dbReference type="AlphaFoldDB" id="A0A2P5K820"/>
<dbReference type="EMBL" id="PRDW01000012">
    <property type="protein sequence ID" value="PPB82862.1"/>
    <property type="molecule type" value="Genomic_DNA"/>
</dbReference>
<evidence type="ECO:0000256" key="1">
    <source>
        <dbReference type="ARBA" id="ARBA00023125"/>
    </source>
</evidence>
<dbReference type="Proteomes" id="UP000243096">
    <property type="component" value="Unassembled WGS sequence"/>
</dbReference>
<evidence type="ECO:0000313" key="3">
    <source>
        <dbReference type="Proteomes" id="UP000243096"/>
    </source>
</evidence>
<comment type="caution">
    <text evidence="2">The sequence shown here is derived from an EMBL/GenBank/DDBJ whole genome shotgun (WGS) entry which is preliminary data.</text>
</comment>
<accession>A0A2P5K820</accession>
<organism evidence="2 3">
    <name type="scientific">Mycetohabitans endofungorum</name>
    <dbReference type="NCBI Taxonomy" id="417203"/>
    <lineage>
        <taxon>Bacteria</taxon>
        <taxon>Pseudomonadati</taxon>
        <taxon>Pseudomonadota</taxon>
        <taxon>Betaproteobacteria</taxon>
        <taxon>Burkholderiales</taxon>
        <taxon>Burkholderiaceae</taxon>
        <taxon>Mycetohabitans</taxon>
    </lineage>
</organism>
<reference evidence="2 3" key="1">
    <citation type="submission" date="2018-01" db="EMBL/GenBank/DDBJ databases">
        <title>Genomic Encyclopedia of Type Strains, Phase III (KMG-III): the genomes of soil and plant-associated and newly described type strains.</title>
        <authorList>
            <person name="Whitman W."/>
        </authorList>
    </citation>
    <scope>NUCLEOTIDE SEQUENCE [LARGE SCALE GENOMIC DNA]</scope>
    <source>
        <strain evidence="2 3">HKI456</strain>
    </source>
</reference>
<proteinExistence type="predicted"/>
<dbReference type="InterPro" id="IPR011010">
    <property type="entry name" value="DNA_brk_join_enz"/>
</dbReference>